<feature type="chain" id="PRO_5031493808" description="RxLR effector protein" evidence="1">
    <location>
        <begin position="27"/>
        <end position="118"/>
    </location>
</feature>
<accession>A0A7S3NKU8</accession>
<sequence length="118" mass="13777">MKSMMMFRMFLFFVLFSLFVVDGLMSASFANQVKRKSRLYASSAEKSEVDDDDNIEVIRELFLQAVGEEEAGALLKSENKASLYDLDDVQFKMYMLKRLGKEDYDRIFSPPRVDFDIR</sequence>
<organism evidence="2">
    <name type="scientific">Aureoumbra lagunensis</name>
    <dbReference type="NCBI Taxonomy" id="44058"/>
    <lineage>
        <taxon>Eukaryota</taxon>
        <taxon>Sar</taxon>
        <taxon>Stramenopiles</taxon>
        <taxon>Ochrophyta</taxon>
        <taxon>Pelagophyceae</taxon>
        <taxon>Pelagomonadales</taxon>
        <taxon>Aureoumbra</taxon>
    </lineage>
</organism>
<dbReference type="EMBL" id="HBIJ01023232">
    <property type="protein sequence ID" value="CAE0374500.1"/>
    <property type="molecule type" value="Transcribed_RNA"/>
</dbReference>
<evidence type="ECO:0000256" key="1">
    <source>
        <dbReference type="SAM" id="SignalP"/>
    </source>
</evidence>
<keyword evidence="1" id="KW-0732">Signal</keyword>
<dbReference type="AlphaFoldDB" id="A0A7S3NKU8"/>
<name>A0A7S3NKU8_9STRA</name>
<proteinExistence type="predicted"/>
<feature type="signal peptide" evidence="1">
    <location>
        <begin position="1"/>
        <end position="26"/>
    </location>
</feature>
<evidence type="ECO:0000313" key="2">
    <source>
        <dbReference type="EMBL" id="CAE0374500.1"/>
    </source>
</evidence>
<reference evidence="2" key="1">
    <citation type="submission" date="2021-01" db="EMBL/GenBank/DDBJ databases">
        <authorList>
            <person name="Corre E."/>
            <person name="Pelletier E."/>
            <person name="Niang G."/>
            <person name="Scheremetjew M."/>
            <person name="Finn R."/>
            <person name="Kale V."/>
            <person name="Holt S."/>
            <person name="Cochrane G."/>
            <person name="Meng A."/>
            <person name="Brown T."/>
            <person name="Cohen L."/>
        </authorList>
    </citation>
    <scope>NUCLEOTIDE SEQUENCE</scope>
    <source>
        <strain evidence="2">CCMP1510</strain>
    </source>
</reference>
<gene>
    <name evidence="2" type="ORF">ALAG00032_LOCUS15303</name>
</gene>
<evidence type="ECO:0008006" key="3">
    <source>
        <dbReference type="Google" id="ProtNLM"/>
    </source>
</evidence>
<protein>
    <recommendedName>
        <fullName evidence="3">RxLR effector protein</fullName>
    </recommendedName>
</protein>